<feature type="domain" description="Rubicon Homology" evidence="2">
    <location>
        <begin position="123"/>
        <end position="267"/>
    </location>
</feature>
<dbReference type="HOGENOM" id="CLU_872279_0_0_1"/>
<proteinExistence type="predicted"/>
<feature type="non-terminal residue" evidence="3">
    <location>
        <position position="267"/>
    </location>
</feature>
<evidence type="ECO:0000313" key="3">
    <source>
        <dbReference type="EMBL" id="EDO46085.1"/>
    </source>
</evidence>
<organism evidence="3 4">
    <name type="scientific">Nematostella vectensis</name>
    <name type="common">Starlet sea anemone</name>
    <dbReference type="NCBI Taxonomy" id="45351"/>
    <lineage>
        <taxon>Eukaryota</taxon>
        <taxon>Metazoa</taxon>
        <taxon>Cnidaria</taxon>
        <taxon>Anthozoa</taxon>
        <taxon>Hexacorallia</taxon>
        <taxon>Actiniaria</taxon>
        <taxon>Edwardsiidae</taxon>
        <taxon>Nematostella</taxon>
    </lineage>
</organism>
<reference evidence="3 4" key="1">
    <citation type="journal article" date="2007" name="Science">
        <title>Sea anemone genome reveals ancestral eumetazoan gene repertoire and genomic organization.</title>
        <authorList>
            <person name="Putnam N.H."/>
            <person name="Srivastava M."/>
            <person name="Hellsten U."/>
            <person name="Dirks B."/>
            <person name="Chapman J."/>
            <person name="Salamov A."/>
            <person name="Terry A."/>
            <person name="Shapiro H."/>
            <person name="Lindquist E."/>
            <person name="Kapitonov V.V."/>
            <person name="Jurka J."/>
            <person name="Genikhovich G."/>
            <person name="Grigoriev I.V."/>
            <person name="Lucas S.M."/>
            <person name="Steele R.E."/>
            <person name="Finnerty J.R."/>
            <person name="Technau U."/>
            <person name="Martindale M.Q."/>
            <person name="Rokhsar D.S."/>
        </authorList>
    </citation>
    <scope>NUCLEOTIDE SEQUENCE [LARGE SCALE GENOMIC DNA]</scope>
    <source>
        <strain evidence="4">CH2 X CH6</strain>
    </source>
</reference>
<dbReference type="GO" id="GO:0006914">
    <property type="term" value="P:autophagy"/>
    <property type="evidence" value="ECO:0007669"/>
    <property type="project" value="UniProtKB-KW"/>
</dbReference>
<dbReference type="SMART" id="SM01175">
    <property type="entry name" value="DUF4206"/>
    <property type="match status" value="1"/>
</dbReference>
<feature type="non-terminal residue" evidence="3">
    <location>
        <position position="1"/>
    </location>
</feature>
<evidence type="ECO:0000259" key="2">
    <source>
        <dbReference type="SMART" id="SM01175"/>
    </source>
</evidence>
<dbReference type="STRING" id="45351.A7RR10"/>
<dbReference type="PANTHER" id="PTHR45971">
    <property type="entry name" value="PHOX (PX) DOMAIN-CONTAINING PROTEIN"/>
    <property type="match status" value="1"/>
</dbReference>
<dbReference type="PANTHER" id="PTHR45971:SF1">
    <property type="entry name" value="RUBICON, ISOFORM A"/>
    <property type="match status" value="1"/>
</dbReference>
<evidence type="ECO:0000256" key="1">
    <source>
        <dbReference type="ARBA" id="ARBA00023006"/>
    </source>
</evidence>
<keyword evidence="4" id="KW-1185">Reference proteome</keyword>
<gene>
    <name evidence="3" type="ORF">NEMVEDRAFT_v1g61541</name>
</gene>
<dbReference type="InterPro" id="IPR048569">
    <property type="entry name" value="RUBC_PIKBD"/>
</dbReference>
<dbReference type="OMA" id="NESEMEW"/>
<keyword evidence="1" id="KW-0072">Autophagy</keyword>
<evidence type="ECO:0000313" key="4">
    <source>
        <dbReference type="Proteomes" id="UP000001593"/>
    </source>
</evidence>
<dbReference type="Proteomes" id="UP000001593">
    <property type="component" value="Unassembled WGS sequence"/>
</dbReference>
<dbReference type="eggNOG" id="KOG1829">
    <property type="taxonomic scope" value="Eukaryota"/>
</dbReference>
<dbReference type="InterPro" id="IPR025258">
    <property type="entry name" value="RH_dom"/>
</dbReference>
<dbReference type="AlphaFoldDB" id="A7RR10"/>
<dbReference type="Pfam" id="PF13901">
    <property type="entry name" value="RH_dom"/>
    <property type="match status" value="1"/>
</dbReference>
<accession>A7RR10</accession>
<sequence length="267" mass="31482">IEFSTSPPLSAEAVAKSLLQKFANKKHPAASELQWLVSENDVPQSLLPLPQTYAVAPDDVLYYFFAVCFQCRMRGNMEWAPPRQQVIFHVHPSKKRKVLMEQQNYRCAGCGMRVDPDYMKRFRYCNYLGKYFCSSCHQNEPMVIPARIVRRWDFRKYEVSKFAKDLLNNIHYDPLFNIKDLNSALYQRVRALAEVQTLRKQLYFFRTFAQTCRKATELRQDLARIPDHIFTEEHLFSVEDLLQVKSGEMVMLFRSLVTRSYRHISDC</sequence>
<dbReference type="InParanoid" id="A7RR10"/>
<dbReference type="PhylomeDB" id="A7RR10"/>
<dbReference type="InterPro" id="IPR052428">
    <property type="entry name" value="Autophagy_HostDef_Reg"/>
</dbReference>
<dbReference type="EMBL" id="DS469530">
    <property type="protein sequence ID" value="EDO46085.1"/>
    <property type="molecule type" value="Genomic_DNA"/>
</dbReference>
<name>A7RR10_NEMVE</name>
<dbReference type="Pfam" id="PF21054">
    <property type="entry name" value="RUBC_PIKBD"/>
    <property type="match status" value="1"/>
</dbReference>
<protein>
    <recommendedName>
        <fullName evidence="2">Rubicon Homology domain-containing protein</fullName>
    </recommendedName>
</protein>